<keyword evidence="2" id="KW-1185">Reference proteome</keyword>
<name>A0A1H0X082_9ACTN</name>
<gene>
    <name evidence="1" type="ORF">SAMN04487905_12019</name>
</gene>
<proteinExistence type="predicted"/>
<sequence>MTTTDLPSHYDPVAVFAETFDDGMLAEHLATLFTCDEVNVLAGLLESFHRHEGARCWLDVHQNDCDEPHRH</sequence>
<dbReference type="RefSeq" id="WP_092604571.1">
    <property type="nucleotide sequence ID" value="NZ_FNJR01000020.1"/>
</dbReference>
<reference evidence="2" key="1">
    <citation type="submission" date="2016-10" db="EMBL/GenBank/DDBJ databases">
        <authorList>
            <person name="Varghese N."/>
            <person name="Submissions S."/>
        </authorList>
    </citation>
    <scope>NUCLEOTIDE SEQUENCE [LARGE SCALE GENOMIC DNA]</scope>
    <source>
        <strain evidence="2">DSM 46732</strain>
    </source>
</reference>
<dbReference type="AlphaFoldDB" id="A0A1H0X082"/>
<organism evidence="1 2">
    <name type="scientific">Actinopolyspora xinjiangensis</name>
    <dbReference type="NCBI Taxonomy" id="405564"/>
    <lineage>
        <taxon>Bacteria</taxon>
        <taxon>Bacillati</taxon>
        <taxon>Actinomycetota</taxon>
        <taxon>Actinomycetes</taxon>
        <taxon>Actinopolysporales</taxon>
        <taxon>Actinopolysporaceae</taxon>
        <taxon>Actinopolyspora</taxon>
    </lineage>
</organism>
<accession>A0A1H0X082</accession>
<dbReference type="EMBL" id="FNJR01000020">
    <property type="protein sequence ID" value="SDP96378.1"/>
    <property type="molecule type" value="Genomic_DNA"/>
</dbReference>
<evidence type="ECO:0000313" key="1">
    <source>
        <dbReference type="EMBL" id="SDP96378.1"/>
    </source>
</evidence>
<dbReference type="OrthoDB" id="5194072at2"/>
<dbReference type="Proteomes" id="UP000199497">
    <property type="component" value="Unassembled WGS sequence"/>
</dbReference>
<dbReference type="STRING" id="405564.SAMN04487905_12019"/>
<protein>
    <submittedName>
        <fullName evidence="1">Uncharacterized protein</fullName>
    </submittedName>
</protein>
<evidence type="ECO:0000313" key="2">
    <source>
        <dbReference type="Proteomes" id="UP000199497"/>
    </source>
</evidence>